<reference evidence="1" key="1">
    <citation type="submission" date="2023-06" db="EMBL/GenBank/DDBJ databases">
        <authorList>
            <person name="Delattre M."/>
        </authorList>
    </citation>
    <scope>NUCLEOTIDE SEQUENCE</scope>
    <source>
        <strain evidence="1">AF72</strain>
    </source>
</reference>
<protein>
    <submittedName>
        <fullName evidence="1">Uncharacterized protein</fullName>
    </submittedName>
</protein>
<sequence>MDRCHRILDKLTRVLRRHPVALLRGFAVSFNPNRLHAPSDYFHICVDAFEKLIDVPLLRFNQIYESKADCLESLTIIERLIRHIVKTPPLGHQKRIVAFRTFTRSSDARRQEDRADYLLEMDLMLNRLCDSFNTSPPSSPLQVYVDEGRTASPTWRAIDFATETGIRIVMVQNYSFEGFRQLLHQSPWPAQHIATEPMIRPMEELLLRWTSSRTKNHPYAYRAEN</sequence>
<dbReference type="AlphaFoldDB" id="A0AA36CMI5"/>
<feature type="non-terminal residue" evidence="1">
    <location>
        <position position="1"/>
    </location>
</feature>
<organism evidence="1 2">
    <name type="scientific">Mesorhabditis spiculigera</name>
    <dbReference type="NCBI Taxonomy" id="96644"/>
    <lineage>
        <taxon>Eukaryota</taxon>
        <taxon>Metazoa</taxon>
        <taxon>Ecdysozoa</taxon>
        <taxon>Nematoda</taxon>
        <taxon>Chromadorea</taxon>
        <taxon>Rhabditida</taxon>
        <taxon>Rhabditina</taxon>
        <taxon>Rhabditomorpha</taxon>
        <taxon>Rhabditoidea</taxon>
        <taxon>Rhabditidae</taxon>
        <taxon>Mesorhabditinae</taxon>
        <taxon>Mesorhabditis</taxon>
    </lineage>
</organism>
<gene>
    <name evidence="1" type="ORF">MSPICULIGERA_LOCUS9964</name>
</gene>
<name>A0AA36CMI5_9BILA</name>
<comment type="caution">
    <text evidence="1">The sequence shown here is derived from an EMBL/GenBank/DDBJ whole genome shotgun (WGS) entry which is preliminary data.</text>
</comment>
<proteinExistence type="predicted"/>
<evidence type="ECO:0000313" key="2">
    <source>
        <dbReference type="Proteomes" id="UP001177023"/>
    </source>
</evidence>
<dbReference type="EMBL" id="CATQJA010002570">
    <property type="protein sequence ID" value="CAJ0571560.1"/>
    <property type="molecule type" value="Genomic_DNA"/>
</dbReference>
<keyword evidence="2" id="KW-1185">Reference proteome</keyword>
<evidence type="ECO:0000313" key="1">
    <source>
        <dbReference type="EMBL" id="CAJ0571560.1"/>
    </source>
</evidence>
<dbReference type="Proteomes" id="UP001177023">
    <property type="component" value="Unassembled WGS sequence"/>
</dbReference>
<accession>A0AA36CMI5</accession>